<dbReference type="Pfam" id="PF01370">
    <property type="entry name" value="Epimerase"/>
    <property type="match status" value="1"/>
</dbReference>
<dbReference type="Gene3D" id="3.90.25.10">
    <property type="entry name" value="UDP-galactose 4-epimerase, domain 1"/>
    <property type="match status" value="1"/>
</dbReference>
<evidence type="ECO:0000259" key="2">
    <source>
        <dbReference type="Pfam" id="PF01370"/>
    </source>
</evidence>
<gene>
    <name evidence="3" type="ordered locus">Sulac_2236</name>
</gene>
<dbReference type="EMBL" id="CP003179">
    <property type="protein sequence ID" value="AEW05709.1"/>
    <property type="molecule type" value="Genomic_DNA"/>
</dbReference>
<dbReference type="InterPro" id="IPR001509">
    <property type="entry name" value="Epimerase_deHydtase"/>
</dbReference>
<protein>
    <submittedName>
        <fullName evidence="3">NAD-dependent epimerase/dehydratase</fullName>
    </submittedName>
</protein>
<dbReference type="HOGENOM" id="CLU_007383_1_7_9"/>
<dbReference type="Gene3D" id="3.40.50.720">
    <property type="entry name" value="NAD(P)-binding Rossmann-like Domain"/>
    <property type="match status" value="1"/>
</dbReference>
<evidence type="ECO:0000313" key="3">
    <source>
        <dbReference type="EMBL" id="AEW05709.1"/>
    </source>
</evidence>
<organism evidence="3 4">
    <name type="scientific">Sulfobacillus acidophilus (strain ATCC 700253 / DSM 10332 / NAL)</name>
    <dbReference type="NCBI Taxonomy" id="679936"/>
    <lineage>
        <taxon>Bacteria</taxon>
        <taxon>Bacillati</taxon>
        <taxon>Bacillota</taxon>
        <taxon>Clostridia</taxon>
        <taxon>Eubacteriales</taxon>
        <taxon>Clostridiales Family XVII. Incertae Sedis</taxon>
        <taxon>Sulfobacillus</taxon>
    </lineage>
</organism>
<dbReference type="Proteomes" id="UP000005439">
    <property type="component" value="Chromosome"/>
</dbReference>
<feature type="domain" description="NAD-dependent epimerase/dehydratase" evidence="2">
    <location>
        <begin position="3"/>
        <end position="237"/>
    </location>
</feature>
<reference evidence="4" key="1">
    <citation type="submission" date="2011-12" db="EMBL/GenBank/DDBJ databases">
        <title>The complete genome of chromosome of Sulfobacillus acidophilus DSM 10332.</title>
        <authorList>
            <person name="Lucas S."/>
            <person name="Han J."/>
            <person name="Lapidus A."/>
            <person name="Bruce D."/>
            <person name="Goodwin L."/>
            <person name="Pitluck S."/>
            <person name="Peters L."/>
            <person name="Kyrpides N."/>
            <person name="Mavromatis K."/>
            <person name="Ivanova N."/>
            <person name="Mikhailova N."/>
            <person name="Chertkov O."/>
            <person name="Saunders E."/>
            <person name="Detter J.C."/>
            <person name="Tapia R."/>
            <person name="Han C."/>
            <person name="Land M."/>
            <person name="Hauser L."/>
            <person name="Markowitz V."/>
            <person name="Cheng J.-F."/>
            <person name="Hugenholtz P."/>
            <person name="Woyke T."/>
            <person name="Wu D."/>
            <person name="Pukall R."/>
            <person name="Gehrich-Schroeter G."/>
            <person name="Schneider S."/>
            <person name="Klenk H.-P."/>
            <person name="Eisen J.A."/>
        </authorList>
    </citation>
    <scope>NUCLEOTIDE SEQUENCE [LARGE SCALE GENOMIC DNA]</scope>
    <source>
        <strain evidence="4">ATCC 700253 / DSM 10332 / NAL</strain>
    </source>
</reference>
<accession>G8TU37</accession>
<name>G8TU37_SULAD</name>
<dbReference type="KEGG" id="sap:Sulac_2236"/>
<dbReference type="InterPro" id="IPR036291">
    <property type="entry name" value="NAD(P)-bd_dom_sf"/>
</dbReference>
<dbReference type="PATRIC" id="fig|679936.5.peg.2317"/>
<evidence type="ECO:0000256" key="1">
    <source>
        <dbReference type="ARBA" id="ARBA00007637"/>
    </source>
</evidence>
<dbReference type="AlphaFoldDB" id="G8TU37"/>
<keyword evidence="4" id="KW-1185">Reference proteome</keyword>
<proteinExistence type="inferred from homology"/>
<reference evidence="3 4" key="2">
    <citation type="journal article" date="2012" name="Stand. Genomic Sci.">
        <title>Complete genome sequence of the moderately thermophilic mineral-sulfide-oxidizing firmicute Sulfobacillus acidophilus type strain (NAL(T)).</title>
        <authorList>
            <person name="Anderson I."/>
            <person name="Chertkov O."/>
            <person name="Chen A."/>
            <person name="Saunders E."/>
            <person name="Lapidus A."/>
            <person name="Nolan M."/>
            <person name="Lucas S."/>
            <person name="Hammon N."/>
            <person name="Deshpande S."/>
            <person name="Cheng J.F."/>
            <person name="Han C."/>
            <person name="Tapia R."/>
            <person name="Goodwin L.A."/>
            <person name="Pitluck S."/>
            <person name="Liolios K."/>
            <person name="Pagani I."/>
            <person name="Ivanova N."/>
            <person name="Mikhailova N."/>
            <person name="Pati A."/>
            <person name="Palaniappan K."/>
            <person name="Land M."/>
            <person name="Pan C."/>
            <person name="Rohde M."/>
            <person name="Pukall R."/>
            <person name="Goker M."/>
            <person name="Detter J.C."/>
            <person name="Woyke T."/>
            <person name="Bristow J."/>
            <person name="Eisen J.A."/>
            <person name="Markowitz V."/>
            <person name="Hugenholtz P."/>
            <person name="Kyrpides N.C."/>
            <person name="Klenk H.P."/>
            <person name="Mavromatis K."/>
        </authorList>
    </citation>
    <scope>NUCLEOTIDE SEQUENCE [LARGE SCALE GENOMIC DNA]</scope>
    <source>
        <strain evidence="4">ATCC 700253 / DSM 10332 / NAL</strain>
    </source>
</reference>
<dbReference type="STRING" id="679936.Sulac_2236"/>
<evidence type="ECO:0000313" key="4">
    <source>
        <dbReference type="Proteomes" id="UP000005439"/>
    </source>
</evidence>
<comment type="similarity">
    <text evidence="1">Belongs to the NAD(P)-dependent epimerase/dehydratase family.</text>
</comment>
<dbReference type="SUPFAM" id="SSF51735">
    <property type="entry name" value="NAD(P)-binding Rossmann-fold domains"/>
    <property type="match status" value="1"/>
</dbReference>
<sequence length="310" mass="35040">MRILVTGHRGFLGQYISRQLISRGHMVFGISRGEFISDLPPQQQLAADLSDSAAVTRFVYDVQPEVVIHLAAESSVAESWIDPEKIVFTNVMGTLRLIKILLKVKSVRLWVNAGSAEEYRASQHLKRMTENHRLFPANPYGTTKLSQEIMLRQILESAGIEFVQFRMFNITGPGQSNKFVLASFVDQLARILKHMKEPVIVTGDLSKVRDFVDVRDVSLLYCEAVEGRIPSGVYNVCSGVGRRLDNILRQLISLAQVQVKIVEDHSRYRYGDRDFMVGSPGRIQKYMPTFPSIPWEKTLADMLSLASVRL</sequence>
<dbReference type="PANTHER" id="PTHR43000">
    <property type="entry name" value="DTDP-D-GLUCOSE 4,6-DEHYDRATASE-RELATED"/>
    <property type="match status" value="1"/>
</dbReference>